<dbReference type="EMBL" id="WTPW01001051">
    <property type="protein sequence ID" value="KAF0459915.1"/>
    <property type="molecule type" value="Genomic_DNA"/>
</dbReference>
<evidence type="ECO:0000313" key="2">
    <source>
        <dbReference type="Proteomes" id="UP000439903"/>
    </source>
</evidence>
<sequence length="84" mass="9593">MEKNMNIEELSELDNLVEENLTNLEIENIINLLSKLEINEPNTIEEIVHENKDFDINDILSDGITLQDICEQVLELAKKGLTPS</sequence>
<proteinExistence type="predicted"/>
<organism evidence="1 2">
    <name type="scientific">Gigaspora margarita</name>
    <dbReference type="NCBI Taxonomy" id="4874"/>
    <lineage>
        <taxon>Eukaryota</taxon>
        <taxon>Fungi</taxon>
        <taxon>Fungi incertae sedis</taxon>
        <taxon>Mucoromycota</taxon>
        <taxon>Glomeromycotina</taxon>
        <taxon>Glomeromycetes</taxon>
        <taxon>Diversisporales</taxon>
        <taxon>Gigasporaceae</taxon>
        <taxon>Gigaspora</taxon>
    </lineage>
</organism>
<comment type="caution">
    <text evidence="1">The sequence shown here is derived from an EMBL/GenBank/DDBJ whole genome shotgun (WGS) entry which is preliminary data.</text>
</comment>
<protein>
    <submittedName>
        <fullName evidence="1">Uncharacterized protein</fullName>
    </submittedName>
</protein>
<dbReference type="AlphaFoldDB" id="A0A8H4A8F0"/>
<reference evidence="1 2" key="1">
    <citation type="journal article" date="2019" name="Environ. Microbiol.">
        <title>At the nexus of three kingdoms: the genome of the mycorrhizal fungus Gigaspora margarita provides insights into plant, endobacterial and fungal interactions.</title>
        <authorList>
            <person name="Venice F."/>
            <person name="Ghignone S."/>
            <person name="Salvioli di Fossalunga A."/>
            <person name="Amselem J."/>
            <person name="Novero M."/>
            <person name="Xianan X."/>
            <person name="Sedzielewska Toro K."/>
            <person name="Morin E."/>
            <person name="Lipzen A."/>
            <person name="Grigoriev I.V."/>
            <person name="Henrissat B."/>
            <person name="Martin F.M."/>
            <person name="Bonfante P."/>
        </authorList>
    </citation>
    <scope>NUCLEOTIDE SEQUENCE [LARGE SCALE GENOMIC DNA]</scope>
    <source>
        <strain evidence="1 2">BEG34</strain>
    </source>
</reference>
<dbReference type="Proteomes" id="UP000439903">
    <property type="component" value="Unassembled WGS sequence"/>
</dbReference>
<keyword evidence="2" id="KW-1185">Reference proteome</keyword>
<gene>
    <name evidence="1" type="ORF">F8M41_000675</name>
</gene>
<name>A0A8H4A8F0_GIGMA</name>
<evidence type="ECO:0000313" key="1">
    <source>
        <dbReference type="EMBL" id="KAF0459915.1"/>
    </source>
</evidence>
<accession>A0A8H4A8F0</accession>